<feature type="compositionally biased region" description="Polar residues" evidence="8">
    <location>
        <begin position="290"/>
        <end position="308"/>
    </location>
</feature>
<gene>
    <name evidence="11" type="primary">si:ch211-286o17.1</name>
</gene>
<dbReference type="InterPro" id="IPR013836">
    <property type="entry name" value="CD34/Podocalyxin"/>
</dbReference>
<dbReference type="PRINTS" id="PR01700">
    <property type="entry name" value="CD34ANTIGEN"/>
</dbReference>
<reference evidence="11 12" key="1">
    <citation type="submission" date="2020-06" db="EMBL/GenBank/DDBJ databases">
        <authorList>
            <consortium name="Wellcome Sanger Institute Data Sharing"/>
        </authorList>
    </citation>
    <scope>NUCLEOTIDE SEQUENCE [LARGE SCALE GENOMIC DNA]</scope>
</reference>
<dbReference type="GO" id="GO:0005886">
    <property type="term" value="C:plasma membrane"/>
    <property type="evidence" value="ECO:0007669"/>
    <property type="project" value="UniProtKB-ARBA"/>
</dbReference>
<dbReference type="GeneTree" id="ENSGT00390000008414"/>
<keyword evidence="7" id="KW-0325">Glycoprotein</keyword>
<keyword evidence="6 9" id="KW-0472">Membrane</keyword>
<dbReference type="PANTHER" id="PTHR16677:SF2">
    <property type="entry name" value="SI:CH211-286O17.1"/>
    <property type="match status" value="1"/>
</dbReference>
<keyword evidence="3 10" id="KW-0732">Signal</keyword>
<dbReference type="InterPro" id="IPR008083">
    <property type="entry name" value="CD34"/>
</dbReference>
<dbReference type="Proteomes" id="UP000694580">
    <property type="component" value="Chromosome 12"/>
</dbReference>
<accession>A0AAY4DMF8</accession>
<dbReference type="Ensembl" id="ENSDCDT00010056592.1">
    <property type="protein sequence ID" value="ENSDCDP00010046389.1"/>
    <property type="gene ID" value="ENSDCDG00010028363.1"/>
</dbReference>
<proteinExistence type="predicted"/>
<evidence type="ECO:0000313" key="12">
    <source>
        <dbReference type="Proteomes" id="UP000694580"/>
    </source>
</evidence>
<evidence type="ECO:0000256" key="10">
    <source>
        <dbReference type="SAM" id="SignalP"/>
    </source>
</evidence>
<dbReference type="GO" id="GO:0007155">
    <property type="term" value="P:cell adhesion"/>
    <property type="evidence" value="ECO:0007669"/>
    <property type="project" value="UniProtKB-KW"/>
</dbReference>
<dbReference type="Pfam" id="PF06365">
    <property type="entry name" value="CD34_antigen"/>
    <property type="match status" value="1"/>
</dbReference>
<keyword evidence="5 9" id="KW-1133">Transmembrane helix</keyword>
<sequence length="308" mass="33644">MFGRMAASPKRMNEPQAWLGLVLVIYALALHDGVFCEEDVAPTSQVINIVTDIIFTVEEIPGLEFRGDLDFPTAEPENKDDSQSVVFPTIDNTTLIFITDEADISVHSPKGYVKCVDQASVQNKGAVNLKLKTKSKCEDTRIKIQSVLEHLCGEDCKLEIFQEANSDEAILSGMHVDDDPEGMAEKFNNDNIKDKVAVVEAAPRRGSHSKTVLISLLLVGLVLAALLIAGYYLKVHRSQQTKGLRLAEESFQVDEENQGNTLVSVAPLPQEPLDKPTINGEPTEDGKAQSPPTNGHSTTQTTVADTEM</sequence>
<dbReference type="PANTHER" id="PTHR16677">
    <property type="entry name" value="HEMATOPOIETIC PROGENITOR CELL ANTIGEN CD34"/>
    <property type="match status" value="1"/>
</dbReference>
<evidence type="ECO:0000256" key="9">
    <source>
        <dbReference type="SAM" id="Phobius"/>
    </source>
</evidence>
<evidence type="ECO:0000256" key="3">
    <source>
        <dbReference type="ARBA" id="ARBA00022729"/>
    </source>
</evidence>
<keyword evidence="2 9" id="KW-0812">Transmembrane</keyword>
<feature type="transmembrane region" description="Helical" evidence="9">
    <location>
        <begin position="212"/>
        <end position="233"/>
    </location>
</feature>
<reference evidence="11" key="3">
    <citation type="submission" date="2025-09" db="UniProtKB">
        <authorList>
            <consortium name="Ensembl"/>
        </authorList>
    </citation>
    <scope>IDENTIFICATION</scope>
</reference>
<evidence type="ECO:0000256" key="5">
    <source>
        <dbReference type="ARBA" id="ARBA00022989"/>
    </source>
</evidence>
<evidence type="ECO:0000256" key="1">
    <source>
        <dbReference type="ARBA" id="ARBA00004479"/>
    </source>
</evidence>
<feature type="region of interest" description="Disordered" evidence="8">
    <location>
        <begin position="255"/>
        <end position="308"/>
    </location>
</feature>
<evidence type="ECO:0000256" key="4">
    <source>
        <dbReference type="ARBA" id="ARBA00022889"/>
    </source>
</evidence>
<evidence type="ECO:0000256" key="6">
    <source>
        <dbReference type="ARBA" id="ARBA00023136"/>
    </source>
</evidence>
<organism evidence="11 12">
    <name type="scientific">Denticeps clupeoides</name>
    <name type="common">denticle herring</name>
    <dbReference type="NCBI Taxonomy" id="299321"/>
    <lineage>
        <taxon>Eukaryota</taxon>
        <taxon>Metazoa</taxon>
        <taxon>Chordata</taxon>
        <taxon>Craniata</taxon>
        <taxon>Vertebrata</taxon>
        <taxon>Euteleostomi</taxon>
        <taxon>Actinopterygii</taxon>
        <taxon>Neopterygii</taxon>
        <taxon>Teleostei</taxon>
        <taxon>Clupei</taxon>
        <taxon>Clupeiformes</taxon>
        <taxon>Denticipitoidei</taxon>
        <taxon>Denticipitidae</taxon>
        <taxon>Denticeps</taxon>
    </lineage>
</organism>
<comment type="subcellular location">
    <subcellularLocation>
        <location evidence="1">Membrane</location>
        <topology evidence="1">Single-pass type I membrane protein</topology>
    </subcellularLocation>
</comment>
<dbReference type="AlphaFoldDB" id="A0AAY4DMF8"/>
<feature type="signal peptide" evidence="10">
    <location>
        <begin position="1"/>
        <end position="36"/>
    </location>
</feature>
<evidence type="ECO:0000256" key="2">
    <source>
        <dbReference type="ARBA" id="ARBA00022692"/>
    </source>
</evidence>
<evidence type="ECO:0000313" key="11">
    <source>
        <dbReference type="Ensembl" id="ENSDCDP00010046389.1"/>
    </source>
</evidence>
<name>A0AAY4DMF8_9TELE</name>
<feature type="chain" id="PRO_5044278629" evidence="10">
    <location>
        <begin position="37"/>
        <end position="308"/>
    </location>
</feature>
<evidence type="ECO:0000256" key="7">
    <source>
        <dbReference type="ARBA" id="ARBA00023180"/>
    </source>
</evidence>
<keyword evidence="4" id="KW-0130">Cell adhesion</keyword>
<protein>
    <submittedName>
        <fullName evidence="11">Uncharacterized protein</fullName>
    </submittedName>
</protein>
<keyword evidence="12" id="KW-1185">Reference proteome</keyword>
<evidence type="ECO:0000256" key="8">
    <source>
        <dbReference type="SAM" id="MobiDB-lite"/>
    </source>
</evidence>
<reference evidence="11" key="2">
    <citation type="submission" date="2025-08" db="UniProtKB">
        <authorList>
            <consortium name="Ensembl"/>
        </authorList>
    </citation>
    <scope>IDENTIFICATION</scope>
</reference>